<dbReference type="Proteomes" id="UP001390339">
    <property type="component" value="Unassembled WGS sequence"/>
</dbReference>
<accession>A0ABR2IA67</accession>
<evidence type="ECO:0000313" key="3">
    <source>
        <dbReference type="EMBL" id="KAK8859565.1"/>
    </source>
</evidence>
<feature type="compositionally biased region" description="Basic and acidic residues" evidence="2">
    <location>
        <begin position="89"/>
        <end position="101"/>
    </location>
</feature>
<feature type="compositionally biased region" description="Polar residues" evidence="2">
    <location>
        <begin position="163"/>
        <end position="173"/>
    </location>
</feature>
<reference evidence="3 4" key="1">
    <citation type="journal article" date="2024" name="IMA Fungus">
        <title>Apiospora arundinis, a panoply of carbohydrate-active enzymes and secondary metabolites.</title>
        <authorList>
            <person name="Sorensen T."/>
            <person name="Petersen C."/>
            <person name="Muurmann A.T."/>
            <person name="Christiansen J.V."/>
            <person name="Brundto M.L."/>
            <person name="Overgaard C.K."/>
            <person name="Boysen A.T."/>
            <person name="Wollenberg R.D."/>
            <person name="Larsen T.O."/>
            <person name="Sorensen J.L."/>
            <person name="Nielsen K.L."/>
            <person name="Sondergaard T.E."/>
        </authorList>
    </citation>
    <scope>NUCLEOTIDE SEQUENCE [LARGE SCALE GENOMIC DNA]</scope>
    <source>
        <strain evidence="3 4">AAU 773</strain>
    </source>
</reference>
<dbReference type="PANTHER" id="PTHR14534">
    <property type="entry name" value="VACUOLAR IMPORT AND DEGRADATION PROTEIN 24"/>
    <property type="match status" value="1"/>
</dbReference>
<feature type="compositionally biased region" description="Acidic residues" evidence="2">
    <location>
        <begin position="138"/>
        <end position="147"/>
    </location>
</feature>
<feature type="compositionally biased region" description="Pro residues" evidence="2">
    <location>
        <begin position="1"/>
        <end position="13"/>
    </location>
</feature>
<comment type="caution">
    <text evidence="3">The sequence shown here is derived from an EMBL/GenBank/DDBJ whole genome shotgun (WGS) entry which is preliminary data.</text>
</comment>
<dbReference type="PANTHER" id="PTHR14534:SF3">
    <property type="entry name" value="GID COMPLEX SUBUNIT 4 HOMOLOG"/>
    <property type="match status" value="1"/>
</dbReference>
<sequence length="410" mass="45266">MPTPSSNPPPALPPRSHGSACPEEWRASATTSSPWQTAEAVHSDDSDEQETISNTGSPHPAGGSGGEDTIMSPGPSESHQVTMVDEDMDSRSNTESPRPESRSGGFSTAQTTPAPPEHRHQHDLGSGALTSSSTKVADDEDIEETTEDGPASRSRRSGRGQVLNAQTSASAATTPFEGMTPSTATEGDKTIEAGNSATSSKIQHEYCEPPMGYNFSNRRVSSMSYSSFLRPGSKFHGTQQSERQIYDVQVEIKNVNFEASSMCGYLKIQGLTEDNPTLTTYFEGEIIGSKYNFITNHHNWGASEKIDLNHWNKFTAFRPYAKSARKGPVHIPDLHNKENIFMRWKEHFLVPDHRVRTINGASFEGFYYICFNQKVGSISGIYFHSRSEKFQQLELKHVENRGCFGAMEFR</sequence>
<evidence type="ECO:0000256" key="1">
    <source>
        <dbReference type="ARBA" id="ARBA00061469"/>
    </source>
</evidence>
<evidence type="ECO:0000313" key="4">
    <source>
        <dbReference type="Proteomes" id="UP001390339"/>
    </source>
</evidence>
<dbReference type="EMBL" id="JAPCWZ010000006">
    <property type="protein sequence ID" value="KAK8859565.1"/>
    <property type="molecule type" value="Genomic_DNA"/>
</dbReference>
<proteinExistence type="inferred from homology"/>
<dbReference type="InterPro" id="IPR018618">
    <property type="entry name" value="GID4/10-like"/>
</dbReference>
<keyword evidence="4" id="KW-1185">Reference proteome</keyword>
<protein>
    <submittedName>
        <fullName evidence="3">Vacuolar import and degradation protein-domain-containing protein</fullName>
    </submittedName>
</protein>
<organism evidence="3 4">
    <name type="scientific">Apiospora arundinis</name>
    <dbReference type="NCBI Taxonomy" id="335852"/>
    <lineage>
        <taxon>Eukaryota</taxon>
        <taxon>Fungi</taxon>
        <taxon>Dikarya</taxon>
        <taxon>Ascomycota</taxon>
        <taxon>Pezizomycotina</taxon>
        <taxon>Sordariomycetes</taxon>
        <taxon>Xylariomycetidae</taxon>
        <taxon>Amphisphaeriales</taxon>
        <taxon>Apiosporaceae</taxon>
        <taxon>Apiospora</taxon>
    </lineage>
</organism>
<feature type="region of interest" description="Disordered" evidence="2">
    <location>
        <begin position="1"/>
        <end position="202"/>
    </location>
</feature>
<gene>
    <name evidence="3" type="ORF">PGQ11_010299</name>
</gene>
<dbReference type="Pfam" id="PF09783">
    <property type="entry name" value="Vac_ImportDeg"/>
    <property type="match status" value="1"/>
</dbReference>
<comment type="similarity">
    <text evidence="1">Belongs to the GID4/VID24 family.</text>
</comment>
<evidence type="ECO:0000256" key="2">
    <source>
        <dbReference type="SAM" id="MobiDB-lite"/>
    </source>
</evidence>
<name>A0ABR2IA67_9PEZI</name>